<evidence type="ECO:0000256" key="2">
    <source>
        <dbReference type="ARBA" id="ARBA00022490"/>
    </source>
</evidence>
<dbReference type="Pfam" id="PF04405">
    <property type="entry name" value="ScdA_N"/>
    <property type="match status" value="1"/>
</dbReference>
<evidence type="ECO:0000256" key="1">
    <source>
        <dbReference type="ARBA" id="ARBA00004496"/>
    </source>
</evidence>
<name>A0A6N8L0Y2_9SPHI</name>
<accession>A0A6N8L0Y2</accession>
<dbReference type="NCBIfam" id="TIGR03652">
    <property type="entry name" value="FeS_repair_RIC"/>
    <property type="match status" value="1"/>
</dbReference>
<dbReference type="GO" id="GO:0046872">
    <property type="term" value="F:metal ion binding"/>
    <property type="evidence" value="ECO:0007669"/>
    <property type="project" value="UniProtKB-KW"/>
</dbReference>
<organism evidence="6 7">
    <name type="scientific">Sphingobacterium humi</name>
    <dbReference type="NCBI Taxonomy" id="1796905"/>
    <lineage>
        <taxon>Bacteria</taxon>
        <taxon>Pseudomonadati</taxon>
        <taxon>Bacteroidota</taxon>
        <taxon>Sphingobacteriia</taxon>
        <taxon>Sphingobacteriales</taxon>
        <taxon>Sphingobacteriaceae</taxon>
        <taxon>Sphingobacterium</taxon>
    </lineage>
</organism>
<keyword evidence="2" id="KW-0963">Cytoplasm</keyword>
<dbReference type="Proteomes" id="UP000435036">
    <property type="component" value="Unassembled WGS sequence"/>
</dbReference>
<comment type="caution">
    <text evidence="6">The sequence shown here is derived from an EMBL/GenBank/DDBJ whole genome shotgun (WGS) entry which is preliminary data.</text>
</comment>
<dbReference type="AlphaFoldDB" id="A0A6N8L0Y2"/>
<dbReference type="OrthoDB" id="9797132at2"/>
<dbReference type="InterPro" id="IPR038062">
    <property type="entry name" value="ScdA-like_N_sf"/>
</dbReference>
<evidence type="ECO:0000313" key="6">
    <source>
        <dbReference type="EMBL" id="MVZ63403.1"/>
    </source>
</evidence>
<keyword evidence="7" id="KW-1185">Reference proteome</keyword>
<keyword evidence="4" id="KW-0408">Iron</keyword>
<sequence>MENLVQEKIGDIVAKNFHAAAVFSKYGMDFCCGGQKSVQEVATKKGVDLSKLEQELCDVLEKPQTGQIDYTAWPADLLAAYIEKTHHRYVREKTPTILAYLNKLCQVHGGRHPELLEINQLFQESAKDLGQHLVKEERILFPFIMQLVNSKIDRTQAEKPAFGTVENPIHMMEDEHDAEGERFARIAELTDNYTVPADGCSTYRVTYEMLKEFEDDLHKHIHLENNILFPKSIALERESNMA</sequence>
<dbReference type="InterPro" id="IPR019903">
    <property type="entry name" value="RIC_family"/>
</dbReference>
<dbReference type="Gene3D" id="1.10.3910.10">
    <property type="entry name" value="SP0561-like"/>
    <property type="match status" value="1"/>
</dbReference>
<dbReference type="RefSeq" id="WP_160370119.1">
    <property type="nucleotide sequence ID" value="NZ_WSQA01000012.1"/>
</dbReference>
<dbReference type="Gene3D" id="1.20.120.520">
    <property type="entry name" value="nmb1532 protein domain like"/>
    <property type="match status" value="1"/>
</dbReference>
<keyword evidence="3" id="KW-0479">Metal-binding</keyword>
<dbReference type="GO" id="GO:0005737">
    <property type="term" value="C:cytoplasm"/>
    <property type="evidence" value="ECO:0007669"/>
    <property type="project" value="UniProtKB-SubCell"/>
</dbReference>
<feature type="domain" description="Hemerythrin-like" evidence="5">
    <location>
        <begin position="83"/>
        <end position="231"/>
    </location>
</feature>
<dbReference type="PANTHER" id="PTHR36438:SF1">
    <property type="entry name" value="IRON-SULFUR CLUSTER REPAIR PROTEIN YTFE"/>
    <property type="match status" value="1"/>
</dbReference>
<reference evidence="6 7" key="1">
    <citation type="submission" date="2019-12" db="EMBL/GenBank/DDBJ databases">
        <authorList>
            <person name="Dong K."/>
        </authorList>
    </citation>
    <scope>NUCLEOTIDE SEQUENCE [LARGE SCALE GENOMIC DNA]</scope>
    <source>
        <strain evidence="6 7">JCM 31225</strain>
    </source>
</reference>
<dbReference type="Pfam" id="PF01814">
    <property type="entry name" value="Hemerythrin"/>
    <property type="match status" value="1"/>
</dbReference>
<evidence type="ECO:0000256" key="3">
    <source>
        <dbReference type="ARBA" id="ARBA00022723"/>
    </source>
</evidence>
<protein>
    <submittedName>
        <fullName evidence="6">Iron-sulfur cluster repair di-iron protein</fullName>
    </submittedName>
</protein>
<gene>
    <name evidence="6" type="primary">ric</name>
    <name evidence="6" type="ORF">GQF63_15355</name>
</gene>
<dbReference type="InterPro" id="IPR012312">
    <property type="entry name" value="Hemerythrin-like"/>
</dbReference>
<evidence type="ECO:0000256" key="4">
    <source>
        <dbReference type="ARBA" id="ARBA00023004"/>
    </source>
</evidence>
<evidence type="ECO:0000259" key="5">
    <source>
        <dbReference type="Pfam" id="PF01814"/>
    </source>
</evidence>
<dbReference type="PANTHER" id="PTHR36438">
    <property type="entry name" value="IRON-SULFUR CLUSTER REPAIR PROTEIN YTFE"/>
    <property type="match status" value="1"/>
</dbReference>
<dbReference type="EMBL" id="WSQA01000012">
    <property type="protein sequence ID" value="MVZ63403.1"/>
    <property type="molecule type" value="Genomic_DNA"/>
</dbReference>
<comment type="subcellular location">
    <subcellularLocation>
        <location evidence="1">Cytoplasm</location>
    </subcellularLocation>
</comment>
<evidence type="ECO:0000313" key="7">
    <source>
        <dbReference type="Proteomes" id="UP000435036"/>
    </source>
</evidence>
<proteinExistence type="predicted"/>